<gene>
    <name evidence="1" type="ORF">IWW39_001487</name>
</gene>
<reference evidence="1" key="1">
    <citation type="submission" date="2022-07" db="EMBL/GenBank/DDBJ databases">
        <title>Phylogenomic reconstructions and comparative analyses of Kickxellomycotina fungi.</title>
        <authorList>
            <person name="Reynolds N.K."/>
            <person name="Stajich J.E."/>
            <person name="Barry K."/>
            <person name="Grigoriev I.V."/>
            <person name="Crous P."/>
            <person name="Smith M.E."/>
        </authorList>
    </citation>
    <scope>NUCLEOTIDE SEQUENCE</scope>
    <source>
        <strain evidence="1">CBS 109367</strain>
    </source>
</reference>
<dbReference type="OrthoDB" id="5535938at2759"/>
<evidence type="ECO:0000313" key="2">
    <source>
        <dbReference type="Proteomes" id="UP001151516"/>
    </source>
</evidence>
<evidence type="ECO:0000313" key="1">
    <source>
        <dbReference type="EMBL" id="KAJ2689462.1"/>
    </source>
</evidence>
<keyword evidence="2" id="KW-1185">Reference proteome</keyword>
<accession>A0A9W8GQ74</accession>
<protein>
    <submittedName>
        <fullName evidence="1">Uncharacterized protein</fullName>
    </submittedName>
</protein>
<organism evidence="1 2">
    <name type="scientific">Coemansia spiralis</name>
    <dbReference type="NCBI Taxonomy" id="417178"/>
    <lineage>
        <taxon>Eukaryota</taxon>
        <taxon>Fungi</taxon>
        <taxon>Fungi incertae sedis</taxon>
        <taxon>Zoopagomycota</taxon>
        <taxon>Kickxellomycotina</taxon>
        <taxon>Kickxellomycetes</taxon>
        <taxon>Kickxellales</taxon>
        <taxon>Kickxellaceae</taxon>
        <taxon>Coemansia</taxon>
    </lineage>
</organism>
<proteinExistence type="predicted"/>
<dbReference type="EMBL" id="JANBTX010000025">
    <property type="protein sequence ID" value="KAJ2689462.1"/>
    <property type="molecule type" value="Genomic_DNA"/>
</dbReference>
<comment type="caution">
    <text evidence="1">The sequence shown here is derived from an EMBL/GenBank/DDBJ whole genome shotgun (WGS) entry which is preliminary data.</text>
</comment>
<name>A0A9W8GQ74_9FUNG</name>
<dbReference type="AlphaFoldDB" id="A0A9W8GQ74"/>
<dbReference type="Proteomes" id="UP001151516">
    <property type="component" value="Unassembled WGS sequence"/>
</dbReference>
<sequence length="493" mass="54806">MTTTVFAMDSHRSPFQTLPMLIVHKVVEYLEGRRKNSFTLDIDKHNKKKAVLIPLLMVSERWHSTVLESVCNNCVISFDYDHRAVKMDLPAWPADFSYPGFRKAPLIKRVVVKTGLWRDMCDDTFLTIIARPEYEGVVFPMVSCLEIELRQCEGSNYGYRYSHSSTSEKQVTNLARALLQLAPMATNVVAKFIYINSSEPNHMQLYSALVSELYQGQVDRIQVNSGVSSTLALALRSVSGLTSIVQGPNVSCSSFAQLAYCSASTLRVLSTQIGQMECWHSFIYGGTTVPTTYSALTDLSLVVTDFSYQSSWTATEDIVPFPVLTTLTVDGGYPFSDDLLFRGNGSTLKYLHLPFSAIAQNGLGRFGVLKRNGMAKMSSISISGISDLDKAFLTEHLEAPVKLQVHQMLEVAAKLKFATDTPGVLIFESIRAAPNTAILRYLEFGELWCSADDIIKLLVTLPRLAYLSCGIRELQAEILAIPVSECPSRLRQK</sequence>